<gene>
    <name evidence="9" type="primary">Necator_chrX.g26050</name>
    <name evidence="9" type="ORF">RB195_025884</name>
</gene>
<evidence type="ECO:0000256" key="4">
    <source>
        <dbReference type="ARBA" id="ARBA00023030"/>
    </source>
</evidence>
<proteinExistence type="inferred from homology"/>
<evidence type="ECO:0000256" key="1">
    <source>
        <dbReference type="ARBA" id="ARBA00004613"/>
    </source>
</evidence>
<dbReference type="Pfam" id="PF00019">
    <property type="entry name" value="TGF_beta"/>
    <property type="match status" value="1"/>
</dbReference>
<evidence type="ECO:0000256" key="7">
    <source>
        <dbReference type="SAM" id="SignalP"/>
    </source>
</evidence>
<comment type="similarity">
    <text evidence="2 6">Belongs to the TGF-beta family.</text>
</comment>
<keyword evidence="5" id="KW-1015">Disulfide bond</keyword>
<dbReference type="PROSITE" id="PS00250">
    <property type="entry name" value="TGF_BETA_1"/>
    <property type="match status" value="1"/>
</dbReference>
<dbReference type="Proteomes" id="UP001303046">
    <property type="component" value="Unassembled WGS sequence"/>
</dbReference>
<evidence type="ECO:0000313" key="10">
    <source>
        <dbReference type="Proteomes" id="UP001303046"/>
    </source>
</evidence>
<keyword evidence="3" id="KW-0964">Secreted</keyword>
<evidence type="ECO:0000313" key="9">
    <source>
        <dbReference type="EMBL" id="KAK6766253.1"/>
    </source>
</evidence>
<keyword evidence="10" id="KW-1185">Reference proteome</keyword>
<evidence type="ECO:0000259" key="8">
    <source>
        <dbReference type="Pfam" id="PF00019"/>
    </source>
</evidence>
<reference evidence="9 10" key="1">
    <citation type="submission" date="2023-08" db="EMBL/GenBank/DDBJ databases">
        <title>A Necator americanus chromosomal reference genome.</title>
        <authorList>
            <person name="Ilik V."/>
            <person name="Petrzelkova K.J."/>
            <person name="Pardy F."/>
            <person name="Fuh T."/>
            <person name="Niatou-Singa F.S."/>
            <person name="Gouil Q."/>
            <person name="Baker L."/>
            <person name="Ritchie M.E."/>
            <person name="Jex A.R."/>
            <person name="Gazzola D."/>
            <person name="Li H."/>
            <person name="Toshio Fujiwara R."/>
            <person name="Zhan B."/>
            <person name="Aroian R.V."/>
            <person name="Pafco B."/>
            <person name="Schwarz E.M."/>
        </authorList>
    </citation>
    <scope>NUCLEOTIDE SEQUENCE [LARGE SCALE GENOMIC DNA]</scope>
    <source>
        <strain evidence="9 10">Aroian</strain>
        <tissue evidence="9">Whole animal</tissue>
    </source>
</reference>
<feature type="signal peptide" evidence="7">
    <location>
        <begin position="1"/>
        <end position="23"/>
    </location>
</feature>
<evidence type="ECO:0000256" key="5">
    <source>
        <dbReference type="ARBA" id="ARBA00023157"/>
    </source>
</evidence>
<dbReference type="InterPro" id="IPR029034">
    <property type="entry name" value="Cystine-knot_cytokine"/>
</dbReference>
<organism evidence="9 10">
    <name type="scientific">Necator americanus</name>
    <name type="common">Human hookworm</name>
    <dbReference type="NCBI Taxonomy" id="51031"/>
    <lineage>
        <taxon>Eukaryota</taxon>
        <taxon>Metazoa</taxon>
        <taxon>Ecdysozoa</taxon>
        <taxon>Nematoda</taxon>
        <taxon>Chromadorea</taxon>
        <taxon>Rhabditida</taxon>
        <taxon>Rhabditina</taxon>
        <taxon>Rhabditomorpha</taxon>
        <taxon>Strongyloidea</taxon>
        <taxon>Ancylostomatidae</taxon>
        <taxon>Bunostominae</taxon>
        <taxon>Necator</taxon>
    </lineage>
</organism>
<name>A0ABR1EUD5_NECAM</name>
<dbReference type="EMBL" id="JAVFWL010000006">
    <property type="protein sequence ID" value="KAK6766253.1"/>
    <property type="molecule type" value="Genomic_DNA"/>
</dbReference>
<dbReference type="SUPFAM" id="SSF57501">
    <property type="entry name" value="Cystine-knot cytokines"/>
    <property type="match status" value="1"/>
</dbReference>
<comment type="caution">
    <text evidence="9">The sequence shown here is derived from an EMBL/GenBank/DDBJ whole genome shotgun (WGS) entry which is preliminary data.</text>
</comment>
<dbReference type="InterPro" id="IPR001839">
    <property type="entry name" value="TGF-b_C"/>
</dbReference>
<evidence type="ECO:0000256" key="2">
    <source>
        <dbReference type="ARBA" id="ARBA00006656"/>
    </source>
</evidence>
<feature type="domain" description="TGF-beta family profile" evidence="8">
    <location>
        <begin position="189"/>
        <end position="222"/>
    </location>
</feature>
<accession>A0ABR1EUD5</accession>
<dbReference type="Gene3D" id="2.10.90.10">
    <property type="entry name" value="Cystine-knot cytokines"/>
    <property type="match status" value="1"/>
</dbReference>
<sequence>MNGAVKIIIVLFVTHETCRTVYSSNPDNTTKCFEQMKKEKILAIKDRLSEALALKNFDTLRVSKTVKSKFLSIIHGVEKHERHLRGVEEEVEKTFVFAVDPSRGGDHGSSLVAHFPVSEQTKQRTIAKVGDEPAVKAVHIHKPMRISIQLKPDDLQRWWTEDSVMGLFVEAFVDGYNIAIHPQTISDPSEVDFVEFGWDFILAPQRYNAHICRGECTKKEKRRTTWLDVERFQTVDRIIAVEALTDFSTSPNGYY</sequence>
<protein>
    <recommendedName>
        <fullName evidence="8">TGF-beta family profile domain-containing protein</fullName>
    </recommendedName>
</protein>
<keyword evidence="7" id="KW-0732">Signal</keyword>
<evidence type="ECO:0000256" key="3">
    <source>
        <dbReference type="ARBA" id="ARBA00022525"/>
    </source>
</evidence>
<feature type="chain" id="PRO_5046459222" description="TGF-beta family profile domain-containing protein" evidence="7">
    <location>
        <begin position="24"/>
        <end position="255"/>
    </location>
</feature>
<evidence type="ECO:0000256" key="6">
    <source>
        <dbReference type="RuleBase" id="RU000354"/>
    </source>
</evidence>
<dbReference type="InterPro" id="IPR017948">
    <property type="entry name" value="TGFb_CS"/>
</dbReference>
<keyword evidence="4 6" id="KW-0339">Growth factor</keyword>
<comment type="subcellular location">
    <subcellularLocation>
        <location evidence="1">Secreted</location>
    </subcellularLocation>
</comment>